<dbReference type="Pfam" id="PF10145">
    <property type="entry name" value="PhageMin_Tail"/>
    <property type="match status" value="1"/>
</dbReference>
<name>A0A0F9PXZ4_9ZZZZ</name>
<reference evidence="4" key="1">
    <citation type="journal article" date="2015" name="Nature">
        <title>Complex archaea that bridge the gap between prokaryotes and eukaryotes.</title>
        <authorList>
            <person name="Spang A."/>
            <person name="Saw J.H."/>
            <person name="Jorgensen S.L."/>
            <person name="Zaremba-Niedzwiedzka K."/>
            <person name="Martijn J."/>
            <person name="Lind A.E."/>
            <person name="van Eijk R."/>
            <person name="Schleper C."/>
            <person name="Guy L."/>
            <person name="Ettema T.J."/>
        </authorList>
    </citation>
    <scope>NUCLEOTIDE SEQUENCE</scope>
</reference>
<comment type="caution">
    <text evidence="4">The sequence shown here is derived from an EMBL/GenBank/DDBJ whole genome shotgun (WGS) entry which is preliminary data.</text>
</comment>
<dbReference type="EMBL" id="LAZR01001961">
    <property type="protein sequence ID" value="KKN36515.1"/>
    <property type="molecule type" value="Genomic_DNA"/>
</dbReference>
<dbReference type="NCBIfam" id="TIGR01760">
    <property type="entry name" value="tape_meas_TP901"/>
    <property type="match status" value="1"/>
</dbReference>
<gene>
    <name evidence="4" type="ORF">LCGC14_0773010</name>
</gene>
<feature type="region of interest" description="Disordered" evidence="2">
    <location>
        <begin position="563"/>
        <end position="582"/>
    </location>
</feature>
<keyword evidence="1" id="KW-1188">Viral release from host cell</keyword>
<evidence type="ECO:0000259" key="3">
    <source>
        <dbReference type="Pfam" id="PF10145"/>
    </source>
</evidence>
<feature type="non-terminal residue" evidence="4">
    <location>
        <position position="582"/>
    </location>
</feature>
<sequence length="582" mass="58573">MAERVGVLGRLRFDSAQAVGSMNRASKSFGGLNKQAQLMKSGLSDVNRGMSQLALAGTAVAVAGGFAVKKFADFGGQMGAVQSVLQTSEVNFKRLEGFAKDLGRTTSFTAIQAAEGMENFARAGFDTTQVIAGLEPVLRAAEADSIDLATATKIVTGSIKAFGLQAEDAGRVADTLAFVSAKTNTNIIGLGEGLKFAAPVANQLGIELEDTTAILGALADIQITGTQAGTAFKNALLQISKQAKKGKVEVGGVGVAIETTADGSFDLAATFGNVSKQLASIKNRTARVSAAMKLLGLRGISTDAAFAALGNDAKKMELLLGRNEDGMSNLAVAAKGAAKRMAEIRLKNLRGDFIRFGSAVEGATIEIGGSIAKTIGLSGGVQRLTGFVSDAAAAFQKFGDNPELLEANKVALSGVDQAATDMVKGFLLGLDDVKETIVGTVTFVKELGVEFGLFSGDSTEGTVKLVTKMAGLITVLGAVALAAKATGTVFGGLAKTGIGAAKLIGGAFGAISKVGGGILTKIPGLARVLPGVAGKLGKAVGGLERLTAAPVRVVNFNESPGGAGAGAAGGGTALAGGGKKGK</sequence>
<dbReference type="PANTHER" id="PTHR37813:SF1">
    <property type="entry name" value="FELS-2 PROPHAGE PROTEIN"/>
    <property type="match status" value="1"/>
</dbReference>
<evidence type="ECO:0000256" key="1">
    <source>
        <dbReference type="ARBA" id="ARBA00022612"/>
    </source>
</evidence>
<organism evidence="4">
    <name type="scientific">marine sediment metagenome</name>
    <dbReference type="NCBI Taxonomy" id="412755"/>
    <lineage>
        <taxon>unclassified sequences</taxon>
        <taxon>metagenomes</taxon>
        <taxon>ecological metagenomes</taxon>
    </lineage>
</organism>
<evidence type="ECO:0000256" key="2">
    <source>
        <dbReference type="SAM" id="MobiDB-lite"/>
    </source>
</evidence>
<dbReference type="PANTHER" id="PTHR37813">
    <property type="entry name" value="FELS-2 PROPHAGE PROTEIN"/>
    <property type="match status" value="1"/>
</dbReference>
<evidence type="ECO:0000313" key="4">
    <source>
        <dbReference type="EMBL" id="KKN36515.1"/>
    </source>
</evidence>
<feature type="domain" description="Phage tail tape measure protein" evidence="3">
    <location>
        <begin position="99"/>
        <end position="296"/>
    </location>
</feature>
<protein>
    <recommendedName>
        <fullName evidence="3">Phage tail tape measure protein domain-containing protein</fullName>
    </recommendedName>
</protein>
<dbReference type="AlphaFoldDB" id="A0A0F9PXZ4"/>
<dbReference type="InterPro" id="IPR010090">
    <property type="entry name" value="Phage_tape_meas"/>
</dbReference>
<proteinExistence type="predicted"/>
<accession>A0A0F9PXZ4</accession>